<dbReference type="EMBL" id="CP003273">
    <property type="protein sequence ID" value="AGL03264.1"/>
    <property type="molecule type" value="Genomic_DNA"/>
</dbReference>
<dbReference type="eggNOG" id="COG3787">
    <property type="taxonomic scope" value="Bacteria"/>
</dbReference>
<protein>
    <recommendedName>
        <fullName evidence="2">Pyridoxamine 5'-phosphate oxidase N-terminal domain-containing protein</fullName>
    </recommendedName>
</protein>
<dbReference type="AlphaFoldDB" id="R4KKS6"/>
<sequence>MEELKNQIIDFISRHSTLTLGTVSPEHRPQAADLFYVNDGLELFFLSKSEARHCVNIATNPLVAATIHDESREWRQIKGVQVEGRAFKVEETGRKARVMALYIKKFPFVQSFFAAPRLAKLMAEIKVYRILPETICYIDNSSGYFNRQTLKLPY</sequence>
<dbReference type="PANTHER" id="PTHR35176:SF6">
    <property type="entry name" value="HEME OXYGENASE HI_0854-RELATED"/>
    <property type="match status" value="1"/>
</dbReference>
<dbReference type="GO" id="GO:0016627">
    <property type="term" value="F:oxidoreductase activity, acting on the CH-CH group of donors"/>
    <property type="evidence" value="ECO:0007669"/>
    <property type="project" value="TreeGrafter"/>
</dbReference>
<dbReference type="InterPro" id="IPR052019">
    <property type="entry name" value="F420H2_bilvrd_red/Heme_oxyg"/>
</dbReference>
<dbReference type="RefSeq" id="WP_006523832.1">
    <property type="nucleotide sequence ID" value="NC_021184.1"/>
</dbReference>
<name>R4KKS6_9FIRM</name>
<dbReference type="GO" id="GO:0070967">
    <property type="term" value="F:coenzyme F420 binding"/>
    <property type="evidence" value="ECO:0007669"/>
    <property type="project" value="TreeGrafter"/>
</dbReference>
<dbReference type="Gene3D" id="2.30.110.10">
    <property type="entry name" value="Electron Transport, Fmn-binding Protein, Chain A"/>
    <property type="match status" value="1"/>
</dbReference>
<dbReference type="Pfam" id="PF01243">
    <property type="entry name" value="PNPOx_N"/>
    <property type="match status" value="1"/>
</dbReference>
<dbReference type="SUPFAM" id="SSF50475">
    <property type="entry name" value="FMN-binding split barrel"/>
    <property type="match status" value="1"/>
</dbReference>
<proteinExistence type="predicted"/>
<evidence type="ECO:0000313" key="4">
    <source>
        <dbReference type="Proteomes" id="UP000013520"/>
    </source>
</evidence>
<dbReference type="STRING" id="767817.Desgi_3984"/>
<accession>R4KKS6</accession>
<dbReference type="Proteomes" id="UP000013520">
    <property type="component" value="Chromosome"/>
</dbReference>
<dbReference type="HOGENOM" id="CLU_105087_2_0_9"/>
<keyword evidence="4" id="KW-1185">Reference proteome</keyword>
<keyword evidence="1" id="KW-0560">Oxidoreductase</keyword>
<evidence type="ECO:0000313" key="3">
    <source>
        <dbReference type="EMBL" id="AGL03264.1"/>
    </source>
</evidence>
<gene>
    <name evidence="3" type="ORF">Desgi_3984</name>
</gene>
<dbReference type="OrthoDB" id="9794935at2"/>
<feature type="domain" description="Pyridoxamine 5'-phosphate oxidase N-terminal" evidence="2">
    <location>
        <begin position="5"/>
        <end position="106"/>
    </location>
</feature>
<dbReference type="InterPro" id="IPR012349">
    <property type="entry name" value="Split_barrel_FMN-bd"/>
</dbReference>
<evidence type="ECO:0000256" key="1">
    <source>
        <dbReference type="ARBA" id="ARBA00023002"/>
    </source>
</evidence>
<dbReference type="PANTHER" id="PTHR35176">
    <property type="entry name" value="HEME OXYGENASE HI_0854-RELATED"/>
    <property type="match status" value="1"/>
</dbReference>
<organism evidence="3 4">
    <name type="scientific">Desulfoscipio gibsoniae DSM 7213</name>
    <dbReference type="NCBI Taxonomy" id="767817"/>
    <lineage>
        <taxon>Bacteria</taxon>
        <taxon>Bacillati</taxon>
        <taxon>Bacillota</taxon>
        <taxon>Clostridia</taxon>
        <taxon>Eubacteriales</taxon>
        <taxon>Desulfallaceae</taxon>
        <taxon>Desulfoscipio</taxon>
    </lineage>
</organism>
<reference evidence="3 4" key="1">
    <citation type="submission" date="2012-01" db="EMBL/GenBank/DDBJ databases">
        <title>Complete sequence of Desulfotomaculum gibsoniae DSM 7213.</title>
        <authorList>
            <consortium name="US DOE Joint Genome Institute"/>
            <person name="Lucas S."/>
            <person name="Han J."/>
            <person name="Lapidus A."/>
            <person name="Cheng J.-F."/>
            <person name="Goodwin L."/>
            <person name="Pitluck S."/>
            <person name="Peters L."/>
            <person name="Ovchinnikova G."/>
            <person name="Teshima H."/>
            <person name="Detter J.C."/>
            <person name="Han C."/>
            <person name="Tapia R."/>
            <person name="Land M."/>
            <person name="Hauser L."/>
            <person name="Kyrpides N."/>
            <person name="Ivanova N."/>
            <person name="Pagani I."/>
            <person name="Parshina S."/>
            <person name="Plugge C."/>
            <person name="Muyzer G."/>
            <person name="Kuever J."/>
            <person name="Ivanova A."/>
            <person name="Nazina T."/>
            <person name="Klenk H.-P."/>
            <person name="Brambilla E."/>
            <person name="Spring S."/>
            <person name="Stams A.F."/>
            <person name="Woyke T."/>
        </authorList>
    </citation>
    <scope>NUCLEOTIDE SEQUENCE [LARGE SCALE GENOMIC DNA]</scope>
    <source>
        <strain evidence="3 4">DSM 7213</strain>
    </source>
</reference>
<dbReference type="GO" id="GO:0005829">
    <property type="term" value="C:cytosol"/>
    <property type="evidence" value="ECO:0007669"/>
    <property type="project" value="TreeGrafter"/>
</dbReference>
<evidence type="ECO:0000259" key="2">
    <source>
        <dbReference type="Pfam" id="PF01243"/>
    </source>
</evidence>
<dbReference type="KEGG" id="dgi:Desgi_3984"/>
<dbReference type="InterPro" id="IPR011576">
    <property type="entry name" value="Pyridox_Oxase_N"/>
</dbReference>